<proteinExistence type="predicted"/>
<name>A0ABP0W0P7_9BRYO</name>
<protein>
    <submittedName>
        <fullName evidence="1">Uncharacterized protein</fullName>
    </submittedName>
</protein>
<accession>A0ABP0W0P7</accession>
<dbReference type="EMBL" id="OZ020107">
    <property type="protein sequence ID" value="CAK9259771.1"/>
    <property type="molecule type" value="Genomic_DNA"/>
</dbReference>
<evidence type="ECO:0000313" key="2">
    <source>
        <dbReference type="Proteomes" id="UP001497444"/>
    </source>
</evidence>
<sequence length="127" mass="14492">MILCRVLPHQWCDLKLPPMSSSSWLLCLSLGWIQRGPEITGSINAHGQDQDCQAQLKAEVETLDNSDKHSQISSVCKVDKQSYNPSLEFWFLCYFLMHIHHNTGIDKSLVAVSYIWSIQLQQCRSQG</sequence>
<gene>
    <name evidence="1" type="ORF">CSSPJE1EN1_LOCUS5249</name>
</gene>
<keyword evidence="2" id="KW-1185">Reference proteome</keyword>
<organism evidence="1 2">
    <name type="scientific">Sphagnum jensenii</name>
    <dbReference type="NCBI Taxonomy" id="128206"/>
    <lineage>
        <taxon>Eukaryota</taxon>
        <taxon>Viridiplantae</taxon>
        <taxon>Streptophyta</taxon>
        <taxon>Embryophyta</taxon>
        <taxon>Bryophyta</taxon>
        <taxon>Sphagnophytina</taxon>
        <taxon>Sphagnopsida</taxon>
        <taxon>Sphagnales</taxon>
        <taxon>Sphagnaceae</taxon>
        <taxon>Sphagnum</taxon>
    </lineage>
</organism>
<dbReference type="Proteomes" id="UP001497444">
    <property type="component" value="Chromosome 12"/>
</dbReference>
<evidence type="ECO:0000313" key="1">
    <source>
        <dbReference type="EMBL" id="CAK9259771.1"/>
    </source>
</evidence>
<reference evidence="1" key="1">
    <citation type="submission" date="2024-02" db="EMBL/GenBank/DDBJ databases">
        <authorList>
            <consortium name="ELIXIR-Norway"/>
            <consortium name="Elixir Norway"/>
        </authorList>
    </citation>
    <scope>NUCLEOTIDE SEQUENCE</scope>
</reference>